<dbReference type="GO" id="GO:0008237">
    <property type="term" value="F:metallopeptidase activity"/>
    <property type="evidence" value="ECO:0007669"/>
    <property type="project" value="UniProtKB-KW"/>
</dbReference>
<dbReference type="Proteomes" id="UP000295198">
    <property type="component" value="Unassembled WGS sequence"/>
</dbReference>
<name>A0A4Q4Z2H3_9ACTN</name>
<keyword evidence="3" id="KW-0645">Protease</keyword>
<protein>
    <submittedName>
        <fullName evidence="3">CPBP family intramembrane metalloprotease</fullName>
    </submittedName>
</protein>
<dbReference type="GO" id="GO:0080120">
    <property type="term" value="P:CAAX-box protein maturation"/>
    <property type="evidence" value="ECO:0007669"/>
    <property type="project" value="UniProtKB-ARBA"/>
</dbReference>
<feature type="transmembrane region" description="Helical" evidence="1">
    <location>
        <begin position="70"/>
        <end position="90"/>
    </location>
</feature>
<keyword evidence="1" id="KW-1133">Transmembrane helix</keyword>
<proteinExistence type="predicted"/>
<dbReference type="RefSeq" id="WP_134720821.1">
    <property type="nucleotide sequence ID" value="NZ_SDKM01000059.1"/>
</dbReference>
<evidence type="ECO:0000313" key="4">
    <source>
        <dbReference type="Proteomes" id="UP000295198"/>
    </source>
</evidence>
<feature type="domain" description="CAAX prenyl protease 2/Lysostaphin resistance protein A-like" evidence="2">
    <location>
        <begin position="168"/>
        <end position="255"/>
    </location>
</feature>
<organism evidence="3 4">
    <name type="scientific">Nocardioides guangzhouensis</name>
    <dbReference type="NCBI Taxonomy" id="2497878"/>
    <lineage>
        <taxon>Bacteria</taxon>
        <taxon>Bacillati</taxon>
        <taxon>Actinomycetota</taxon>
        <taxon>Actinomycetes</taxon>
        <taxon>Propionibacteriales</taxon>
        <taxon>Nocardioidaceae</taxon>
        <taxon>Nocardioides</taxon>
    </lineage>
</organism>
<feature type="transmembrane region" description="Helical" evidence="1">
    <location>
        <begin position="245"/>
        <end position="268"/>
    </location>
</feature>
<dbReference type="OrthoDB" id="3392646at2"/>
<dbReference type="InterPro" id="IPR003675">
    <property type="entry name" value="Rce1/LyrA-like_dom"/>
</dbReference>
<dbReference type="AlphaFoldDB" id="A0A4Q4Z2H3"/>
<reference evidence="3 4" key="1">
    <citation type="submission" date="2019-01" db="EMBL/GenBank/DDBJ databases">
        <title>Nocardioides guangzhouensis sp. nov., an actinobacterium isolated from soil.</title>
        <authorList>
            <person name="Fu Y."/>
            <person name="Cai Y."/>
            <person name="Lin Z."/>
            <person name="Chen P."/>
        </authorList>
    </citation>
    <scope>NUCLEOTIDE SEQUENCE [LARGE SCALE GENOMIC DNA]</scope>
    <source>
        <strain evidence="3 4">130</strain>
    </source>
</reference>
<evidence type="ECO:0000313" key="3">
    <source>
        <dbReference type="EMBL" id="RYP81847.1"/>
    </source>
</evidence>
<comment type="caution">
    <text evidence="3">The sequence shown here is derived from an EMBL/GenBank/DDBJ whole genome shotgun (WGS) entry which is preliminary data.</text>
</comment>
<feature type="transmembrane region" description="Helical" evidence="1">
    <location>
        <begin position="204"/>
        <end position="225"/>
    </location>
</feature>
<feature type="transmembrane region" description="Helical" evidence="1">
    <location>
        <begin position="34"/>
        <end position="58"/>
    </location>
</feature>
<sequence length="269" mass="29119">MDVSLAHRAPANTHVDANASAVEIPQYSRRKIMAVWAAAALPMAALAWVVAPVLAHGFDGDGNVPMAKALIVSLTAGLIWQFVLVMALVWHEQRTLRWSVVREALRLRAPRSPTSGRKGGRLWLLVLPLIVALAVEEMIPQVAHPGSHDMATFLESAAGQEFLSGAWGWFAIIVAFGVFNTALGEELLFRGLLLPRMEGAFGRGDWLANGVLFGAYHLHVPWMILPSALIDTIALAYPAKRYRSTWIAIAAHSAQTVVISLAVLGLVVS</sequence>
<dbReference type="Pfam" id="PF02517">
    <property type="entry name" value="Rce1-like"/>
    <property type="match status" value="1"/>
</dbReference>
<keyword evidence="4" id="KW-1185">Reference proteome</keyword>
<feature type="transmembrane region" description="Helical" evidence="1">
    <location>
        <begin position="162"/>
        <end position="183"/>
    </location>
</feature>
<gene>
    <name evidence="3" type="ORF">EKO23_22985</name>
</gene>
<feature type="transmembrane region" description="Helical" evidence="1">
    <location>
        <begin position="122"/>
        <end position="142"/>
    </location>
</feature>
<evidence type="ECO:0000259" key="2">
    <source>
        <dbReference type="Pfam" id="PF02517"/>
    </source>
</evidence>
<keyword evidence="3" id="KW-0482">Metalloprotease</keyword>
<dbReference type="EMBL" id="SDKM01000059">
    <property type="protein sequence ID" value="RYP81847.1"/>
    <property type="molecule type" value="Genomic_DNA"/>
</dbReference>
<keyword evidence="3" id="KW-0378">Hydrolase</keyword>
<dbReference type="GO" id="GO:0004175">
    <property type="term" value="F:endopeptidase activity"/>
    <property type="evidence" value="ECO:0007669"/>
    <property type="project" value="UniProtKB-ARBA"/>
</dbReference>
<evidence type="ECO:0000256" key="1">
    <source>
        <dbReference type="SAM" id="Phobius"/>
    </source>
</evidence>
<dbReference type="GO" id="GO:0006508">
    <property type="term" value="P:proteolysis"/>
    <property type="evidence" value="ECO:0007669"/>
    <property type="project" value="UniProtKB-KW"/>
</dbReference>
<keyword evidence="1" id="KW-0472">Membrane</keyword>
<accession>A0A4Q4Z2H3</accession>
<keyword evidence="1" id="KW-0812">Transmembrane</keyword>